<gene>
    <name evidence="3" type="ORF">SLS62_004559</name>
</gene>
<evidence type="ECO:0000256" key="2">
    <source>
        <dbReference type="SAM" id="SignalP"/>
    </source>
</evidence>
<sequence>MRHHSFLSLAACGLSQLLFVTAQTASSITDAAPTPTPTDGLTSSVSPPGVTVTDTTDTSQTSATTSASNSDTTSAGTGTTTSGGGGGSTTATSSSPPDVSLRVPELHVGRIELDVDNLNAEINLAAQVANLVELNAGIQVGIEKVNITIADVDAELELVIRLGNLADIVNRTLASLNLNPLLINILNEATDLVDAVVGVVDGLLGEVVSGGSTISYLIDNLGAIVAQTTDAAGNLVSSVVGDFQNNMTYTGAQELLDGGLVQKTYKYDPLNALVNIVFNSANQVVQAVVVKGGGGGSSTSAVPTATSATATSNTATSSATPTA</sequence>
<name>A0AAN9YTA5_9PEZI</name>
<keyword evidence="4" id="KW-1185">Reference proteome</keyword>
<feature type="region of interest" description="Disordered" evidence="1">
    <location>
        <begin position="300"/>
        <end position="323"/>
    </location>
</feature>
<protein>
    <submittedName>
        <fullName evidence="3">Uncharacterized protein</fullName>
    </submittedName>
</protein>
<proteinExistence type="predicted"/>
<feature type="compositionally biased region" description="Low complexity" evidence="1">
    <location>
        <begin position="30"/>
        <end position="80"/>
    </location>
</feature>
<accession>A0AAN9YTA5</accession>
<reference evidence="3 4" key="1">
    <citation type="submission" date="2024-02" db="EMBL/GenBank/DDBJ databases">
        <title>De novo assembly and annotation of 12 fungi associated with fruit tree decline syndrome in Ontario, Canada.</title>
        <authorList>
            <person name="Sulman M."/>
            <person name="Ellouze W."/>
            <person name="Ilyukhin E."/>
        </authorList>
    </citation>
    <scope>NUCLEOTIDE SEQUENCE [LARGE SCALE GENOMIC DNA]</scope>
    <source>
        <strain evidence="3 4">M11/M66-122</strain>
    </source>
</reference>
<feature type="region of interest" description="Disordered" evidence="1">
    <location>
        <begin position="30"/>
        <end position="101"/>
    </location>
</feature>
<organism evidence="3 4">
    <name type="scientific">Diatrype stigma</name>
    <dbReference type="NCBI Taxonomy" id="117547"/>
    <lineage>
        <taxon>Eukaryota</taxon>
        <taxon>Fungi</taxon>
        <taxon>Dikarya</taxon>
        <taxon>Ascomycota</taxon>
        <taxon>Pezizomycotina</taxon>
        <taxon>Sordariomycetes</taxon>
        <taxon>Xylariomycetidae</taxon>
        <taxon>Xylariales</taxon>
        <taxon>Diatrypaceae</taxon>
        <taxon>Diatrype</taxon>
    </lineage>
</organism>
<feature type="chain" id="PRO_5042970490" evidence="2">
    <location>
        <begin position="23"/>
        <end position="323"/>
    </location>
</feature>
<feature type="compositionally biased region" description="Low complexity" evidence="1">
    <location>
        <begin position="89"/>
        <end position="100"/>
    </location>
</feature>
<feature type="signal peptide" evidence="2">
    <location>
        <begin position="1"/>
        <end position="22"/>
    </location>
</feature>
<dbReference type="EMBL" id="JAKJXP020000028">
    <property type="protein sequence ID" value="KAK7753484.1"/>
    <property type="molecule type" value="Genomic_DNA"/>
</dbReference>
<keyword evidence="2" id="KW-0732">Signal</keyword>
<evidence type="ECO:0000313" key="4">
    <source>
        <dbReference type="Proteomes" id="UP001320420"/>
    </source>
</evidence>
<comment type="caution">
    <text evidence="3">The sequence shown here is derived from an EMBL/GenBank/DDBJ whole genome shotgun (WGS) entry which is preliminary data.</text>
</comment>
<dbReference type="AlphaFoldDB" id="A0AAN9YTA5"/>
<evidence type="ECO:0000256" key="1">
    <source>
        <dbReference type="SAM" id="MobiDB-lite"/>
    </source>
</evidence>
<dbReference type="Proteomes" id="UP001320420">
    <property type="component" value="Unassembled WGS sequence"/>
</dbReference>
<evidence type="ECO:0000313" key="3">
    <source>
        <dbReference type="EMBL" id="KAK7753484.1"/>
    </source>
</evidence>